<feature type="compositionally biased region" description="Polar residues" evidence="12">
    <location>
        <begin position="763"/>
        <end position="778"/>
    </location>
</feature>
<gene>
    <name evidence="15" type="ORF">SCHPADRAFT_899227</name>
</gene>
<dbReference type="Pfam" id="PF03127">
    <property type="entry name" value="GAT"/>
    <property type="match status" value="1"/>
</dbReference>
<protein>
    <recommendedName>
        <fullName evidence="4">Class E vacuolar protein-sorting machinery protein HSE1</fullName>
    </recommendedName>
    <alternativeName>
        <fullName evidence="5">Class E vacuolar protein-sorting machinery protein hse1</fullName>
    </alternativeName>
</protein>
<dbReference type="PROSITE" id="PS50002">
    <property type="entry name" value="SH3"/>
    <property type="match status" value="1"/>
</dbReference>
<feature type="compositionally biased region" description="Polar residues" evidence="12">
    <location>
        <begin position="785"/>
        <end position="807"/>
    </location>
</feature>
<feature type="domain" description="VHS" evidence="14">
    <location>
        <begin position="17"/>
        <end position="147"/>
    </location>
</feature>
<evidence type="ECO:0000313" key="15">
    <source>
        <dbReference type="EMBL" id="KLO19130.1"/>
    </source>
</evidence>
<feature type="compositionally biased region" description="Low complexity" evidence="12">
    <location>
        <begin position="853"/>
        <end position="865"/>
    </location>
</feature>
<dbReference type="InterPro" id="IPR050670">
    <property type="entry name" value="STAM"/>
</dbReference>
<keyword evidence="6 11" id="KW-0728">SH3 domain</keyword>
<dbReference type="InterPro" id="IPR002014">
    <property type="entry name" value="VHS_dom"/>
</dbReference>
<dbReference type="InterPro" id="IPR036028">
    <property type="entry name" value="SH3-like_dom_sf"/>
</dbReference>
<keyword evidence="10" id="KW-0472">Membrane</keyword>
<proteinExistence type="inferred from homology"/>
<dbReference type="SUPFAM" id="SSF50044">
    <property type="entry name" value="SH3-domain"/>
    <property type="match status" value="1"/>
</dbReference>
<dbReference type="Pfam" id="PF00790">
    <property type="entry name" value="VHS"/>
    <property type="match status" value="1"/>
</dbReference>
<evidence type="ECO:0000256" key="10">
    <source>
        <dbReference type="ARBA" id="ARBA00023136"/>
    </source>
</evidence>
<sequence>MFSSAKTNPFDDIVAKTTDENLTSENWELIINLCDKVDDEGEQGARNVIAALLKRLAHRNSNVQIYALALADSLSKNCKGQTGLNREISSKSFTQGLERLVTDRNTHDKVKKKALSLIAMWAREFNDESNLMTELYNNLKAKNYRFEEESEPPPPRVDDDILRKEEEELLAVLEMSKLDKGGRGQWDSFNGRGAGGAGSSSSSAGPSQHSAKPAEPAYTTPKPSYTQYAGGYVPARTPSPKVESPVIAAPARAQTFTAAPAPAATQVYHPASSQAVHSSQSSLSLKTASRVRALYPFEGSEKGELSFQKGDIIKVVDQNYTEWWRGQLKGRTGIFPVNYVELLPDPTSEDIAKEAEQEAVVFAQAANVDKLLSMLRGMDPAKDNLADNEEIQELYNISMSLRPRVVKLIDKYSQKRTELVTIHETFVKARNIYDRMMEESLARNSGMYDARPTFQTSLQPQLRPDSRIRPDYGASPYPMYDQQPAAPFNGAFPQPAPPNYPTGASATPQPFSQPAHGPQQYPGQQVYALPPQGAPEQAMYGGYPQQQQQSGMQVPQQQHQPAASPQQVQQPAQQPQQMQIQTQVAPTPQPQNPVPQIQQTLSPQLLAQAQQQQAQAQAQAQAQNAYHEPTGAPQPQPQGQPQPTVITGNPPYPFDPLAKYPDENAQAWAAYYAQGGEDPQGLVYFISVPRLKEAPSEAPAQQAQPTLQARSSSFDAGGGAAAAPQPSEHPAAGVQPLQINPQAQQQPVGQMHPSADALPGYNATMQNGSTTSLQQHSTAPGPGNVSPQSLQHQRGPSLSQAPGSPTFASQQQQPPYYAAQGAPPQTGPTSPIGGSHQQLPAPGQYPPNPYPDQAPAAGAPDPNAQYNAQFAQMHGQFGAMGVGERTPSAPATQTV</sequence>
<dbReference type="InParanoid" id="A0A0H2S4E8"/>
<dbReference type="Pfam" id="PF00018">
    <property type="entry name" value="SH3_1"/>
    <property type="match status" value="1"/>
</dbReference>
<dbReference type="InterPro" id="IPR008942">
    <property type="entry name" value="ENTH_VHS"/>
</dbReference>
<evidence type="ECO:0000259" key="14">
    <source>
        <dbReference type="PROSITE" id="PS50179"/>
    </source>
</evidence>
<dbReference type="SMART" id="SM00288">
    <property type="entry name" value="VHS"/>
    <property type="match status" value="1"/>
</dbReference>
<feature type="compositionally biased region" description="Low complexity" evidence="12">
    <location>
        <begin position="594"/>
        <end position="623"/>
    </location>
</feature>
<feature type="region of interest" description="Disordered" evidence="12">
    <location>
        <begin position="453"/>
        <end position="659"/>
    </location>
</feature>
<dbReference type="AlphaFoldDB" id="A0A0H2S4E8"/>
<comment type="similarity">
    <text evidence="3">Belongs to the STAM family.</text>
</comment>
<reference evidence="15 16" key="1">
    <citation type="submission" date="2015-04" db="EMBL/GenBank/DDBJ databases">
        <title>Complete genome sequence of Schizopora paradoxa KUC8140, a cosmopolitan wood degrader in East Asia.</title>
        <authorList>
            <consortium name="DOE Joint Genome Institute"/>
            <person name="Min B."/>
            <person name="Park H."/>
            <person name="Jang Y."/>
            <person name="Kim J.-J."/>
            <person name="Kim K.H."/>
            <person name="Pangilinan J."/>
            <person name="Lipzen A."/>
            <person name="Riley R."/>
            <person name="Grigoriev I.V."/>
            <person name="Spatafora J.W."/>
            <person name="Choi I.-G."/>
        </authorList>
    </citation>
    <scope>NUCLEOTIDE SEQUENCE [LARGE SCALE GENOMIC DNA]</scope>
    <source>
        <strain evidence="15 16">KUC8140</strain>
    </source>
</reference>
<dbReference type="EMBL" id="KQ085889">
    <property type="protein sequence ID" value="KLO19130.1"/>
    <property type="molecule type" value="Genomic_DNA"/>
</dbReference>
<dbReference type="PANTHER" id="PTHR45929">
    <property type="entry name" value="JAK PATHWAY SIGNAL TRANSDUCTION ADAPTOR MOLECULE"/>
    <property type="match status" value="1"/>
</dbReference>
<evidence type="ECO:0000256" key="5">
    <source>
        <dbReference type="ARBA" id="ARBA00018978"/>
    </source>
</evidence>
<evidence type="ECO:0000256" key="11">
    <source>
        <dbReference type="PROSITE-ProRule" id="PRU00192"/>
    </source>
</evidence>
<comment type="subcellular location">
    <subcellularLocation>
        <location evidence="2">Endosome membrane</location>
        <topology evidence="2">Peripheral membrane protein</topology>
        <orientation evidence="2">Cytoplasmic side</orientation>
    </subcellularLocation>
</comment>
<dbReference type="CDD" id="cd16978">
    <property type="entry name" value="VHS_HSE1"/>
    <property type="match status" value="1"/>
</dbReference>
<feature type="compositionally biased region" description="Low complexity" evidence="12">
    <location>
        <begin position="808"/>
        <end position="824"/>
    </location>
</feature>
<evidence type="ECO:0000256" key="4">
    <source>
        <dbReference type="ARBA" id="ARBA00017923"/>
    </source>
</evidence>
<dbReference type="PROSITE" id="PS50179">
    <property type="entry name" value="VHS"/>
    <property type="match status" value="1"/>
</dbReference>
<feature type="compositionally biased region" description="Polar residues" evidence="12">
    <location>
        <begin position="502"/>
        <end position="512"/>
    </location>
</feature>
<keyword evidence="8" id="KW-0967">Endosome</keyword>
<evidence type="ECO:0000256" key="6">
    <source>
        <dbReference type="ARBA" id="ARBA00022443"/>
    </source>
</evidence>
<keyword evidence="9" id="KW-0653">Protein transport</keyword>
<dbReference type="GO" id="GO:0033565">
    <property type="term" value="C:ESCRT-0 complex"/>
    <property type="evidence" value="ECO:0007669"/>
    <property type="project" value="TreeGrafter"/>
</dbReference>
<feature type="compositionally biased region" description="Low complexity" evidence="12">
    <location>
        <begin position="696"/>
        <end position="709"/>
    </location>
</feature>
<keyword evidence="7" id="KW-0813">Transport</keyword>
<feature type="compositionally biased region" description="Low complexity" evidence="12">
    <location>
        <begin position="537"/>
        <end position="586"/>
    </location>
</feature>
<comment type="function">
    <text evidence="1">Component of the ESCRT-0 complex which is the sorting receptor for ubiquitinated cargo proteins at the multivesicular body (MVB).</text>
</comment>
<evidence type="ECO:0000256" key="1">
    <source>
        <dbReference type="ARBA" id="ARBA00002654"/>
    </source>
</evidence>
<feature type="compositionally biased region" description="Low complexity" evidence="12">
    <location>
        <begin position="735"/>
        <end position="753"/>
    </location>
</feature>
<dbReference type="GO" id="GO:0010008">
    <property type="term" value="C:endosome membrane"/>
    <property type="evidence" value="ECO:0007669"/>
    <property type="project" value="UniProtKB-SubCell"/>
</dbReference>
<dbReference type="PRINTS" id="PR00452">
    <property type="entry name" value="SH3DOMAIN"/>
</dbReference>
<dbReference type="InterPro" id="IPR004152">
    <property type="entry name" value="GAT_dom"/>
</dbReference>
<dbReference type="OrthoDB" id="10255964at2759"/>
<dbReference type="SUPFAM" id="SSF89009">
    <property type="entry name" value="GAT-like domain"/>
    <property type="match status" value="1"/>
</dbReference>
<dbReference type="SUPFAM" id="SSF48464">
    <property type="entry name" value="ENTH/VHS domain"/>
    <property type="match status" value="1"/>
</dbReference>
<dbReference type="SMART" id="SM00326">
    <property type="entry name" value="SH3"/>
    <property type="match status" value="1"/>
</dbReference>
<dbReference type="FunFam" id="2.30.30.40:FF:000072">
    <property type="entry name" value="Unconventional Myosin IB"/>
    <property type="match status" value="1"/>
</dbReference>
<dbReference type="InterPro" id="IPR001452">
    <property type="entry name" value="SH3_domain"/>
</dbReference>
<dbReference type="PANTHER" id="PTHR45929:SF3">
    <property type="entry name" value="JAK PATHWAY SIGNAL TRANSDUCTION ADAPTOR MOLECULE"/>
    <property type="match status" value="1"/>
</dbReference>
<keyword evidence="16" id="KW-1185">Reference proteome</keyword>
<name>A0A0H2S4E8_9AGAM</name>
<evidence type="ECO:0000256" key="12">
    <source>
        <dbReference type="SAM" id="MobiDB-lite"/>
    </source>
</evidence>
<evidence type="ECO:0000256" key="9">
    <source>
        <dbReference type="ARBA" id="ARBA00022927"/>
    </source>
</evidence>
<dbReference type="STRING" id="27342.A0A0H2S4E8"/>
<dbReference type="Gene3D" id="1.25.40.90">
    <property type="match status" value="1"/>
</dbReference>
<dbReference type="Gene3D" id="2.30.30.40">
    <property type="entry name" value="SH3 Domains"/>
    <property type="match status" value="1"/>
</dbReference>
<dbReference type="GO" id="GO:0035091">
    <property type="term" value="F:phosphatidylinositol binding"/>
    <property type="evidence" value="ECO:0007669"/>
    <property type="project" value="InterPro"/>
</dbReference>
<dbReference type="CDD" id="cd21386">
    <property type="entry name" value="GAT_Hse1"/>
    <property type="match status" value="1"/>
</dbReference>
<accession>A0A0H2S4E8</accession>
<dbReference type="GO" id="GO:0043328">
    <property type="term" value="P:protein transport to vacuole involved in ubiquitin-dependent protein catabolic process via the multivesicular body sorting pathway"/>
    <property type="evidence" value="ECO:0007669"/>
    <property type="project" value="TreeGrafter"/>
</dbReference>
<organism evidence="15 16">
    <name type="scientific">Schizopora paradoxa</name>
    <dbReference type="NCBI Taxonomy" id="27342"/>
    <lineage>
        <taxon>Eukaryota</taxon>
        <taxon>Fungi</taxon>
        <taxon>Dikarya</taxon>
        <taxon>Basidiomycota</taxon>
        <taxon>Agaricomycotina</taxon>
        <taxon>Agaricomycetes</taxon>
        <taxon>Hymenochaetales</taxon>
        <taxon>Schizoporaceae</taxon>
        <taxon>Schizopora</taxon>
    </lineage>
</organism>
<evidence type="ECO:0000256" key="2">
    <source>
        <dbReference type="ARBA" id="ARBA00004125"/>
    </source>
</evidence>
<evidence type="ECO:0000256" key="8">
    <source>
        <dbReference type="ARBA" id="ARBA00022753"/>
    </source>
</evidence>
<evidence type="ECO:0000313" key="16">
    <source>
        <dbReference type="Proteomes" id="UP000053477"/>
    </source>
</evidence>
<dbReference type="Proteomes" id="UP000053477">
    <property type="component" value="Unassembled WGS sequence"/>
</dbReference>
<feature type="region of interest" description="Disordered" evidence="12">
    <location>
        <begin position="693"/>
        <end position="869"/>
    </location>
</feature>
<evidence type="ECO:0000256" key="3">
    <source>
        <dbReference type="ARBA" id="ARBA00009666"/>
    </source>
</evidence>
<dbReference type="Gene3D" id="1.20.5.1940">
    <property type="match status" value="1"/>
</dbReference>
<feature type="domain" description="SH3" evidence="13">
    <location>
        <begin position="286"/>
        <end position="345"/>
    </location>
</feature>
<evidence type="ECO:0000259" key="13">
    <source>
        <dbReference type="PROSITE" id="PS50002"/>
    </source>
</evidence>
<feature type="compositionally biased region" description="Pro residues" evidence="12">
    <location>
        <begin position="843"/>
        <end position="852"/>
    </location>
</feature>
<dbReference type="GO" id="GO:0043130">
    <property type="term" value="F:ubiquitin binding"/>
    <property type="evidence" value="ECO:0007669"/>
    <property type="project" value="InterPro"/>
</dbReference>
<feature type="region of interest" description="Disordered" evidence="12">
    <location>
        <begin position="181"/>
        <end position="223"/>
    </location>
</feature>
<evidence type="ECO:0000256" key="7">
    <source>
        <dbReference type="ARBA" id="ARBA00022448"/>
    </source>
</evidence>